<keyword evidence="1" id="KW-1133">Transmembrane helix</keyword>
<feature type="transmembrane region" description="Helical" evidence="1">
    <location>
        <begin position="228"/>
        <end position="251"/>
    </location>
</feature>
<feature type="transmembrane region" description="Helical" evidence="1">
    <location>
        <begin position="192"/>
        <end position="212"/>
    </location>
</feature>
<dbReference type="Proteomes" id="UP000316747">
    <property type="component" value="Unassembled WGS sequence"/>
</dbReference>
<keyword evidence="1" id="KW-0472">Membrane</keyword>
<keyword evidence="3" id="KW-1185">Reference proteome</keyword>
<evidence type="ECO:0000256" key="1">
    <source>
        <dbReference type="SAM" id="Phobius"/>
    </source>
</evidence>
<evidence type="ECO:0000313" key="3">
    <source>
        <dbReference type="Proteomes" id="UP000316747"/>
    </source>
</evidence>
<feature type="transmembrane region" description="Helical" evidence="1">
    <location>
        <begin position="112"/>
        <end position="136"/>
    </location>
</feature>
<feature type="transmembrane region" description="Helical" evidence="1">
    <location>
        <begin position="81"/>
        <end position="100"/>
    </location>
</feature>
<dbReference type="RefSeq" id="WP_185749218.1">
    <property type="nucleotide sequence ID" value="NZ_VFPM01000005.1"/>
</dbReference>
<sequence>MRQPGRRFWLPTTAAVLAVAVVVLPFRLAAVGPGGGFADVTALGDAVTSGFVDFWSAGATDLPTDLAKAVDFWARFHVVKAILAAALLVTLVSLGPRVLASSVRARSVPQRLLAALVVLLHVSVAVLALLVVVANIQGAVAPLSSVVGLMTVTGPDPELAASTAEVRHALAAGEHPPALGRLLADFTTYHVVMAWLGGLVTVGLVVTAVLLWRRRARVARTDRRLRRLVLALAGGVLVLAGFFGVITAANISTAARPAPALLGFFHGGA</sequence>
<dbReference type="EMBL" id="VFPM01000005">
    <property type="protein sequence ID" value="TQM55203.1"/>
    <property type="molecule type" value="Genomic_DNA"/>
</dbReference>
<organism evidence="2 3">
    <name type="scientific">Humibacillus xanthopallidus</name>
    <dbReference type="NCBI Taxonomy" id="412689"/>
    <lineage>
        <taxon>Bacteria</taxon>
        <taxon>Bacillati</taxon>
        <taxon>Actinomycetota</taxon>
        <taxon>Actinomycetes</taxon>
        <taxon>Micrococcales</taxon>
        <taxon>Intrasporangiaceae</taxon>
        <taxon>Humibacillus</taxon>
    </lineage>
</organism>
<name>A0A543HA57_9MICO</name>
<comment type="caution">
    <text evidence="2">The sequence shown here is derived from an EMBL/GenBank/DDBJ whole genome shotgun (WGS) entry which is preliminary data.</text>
</comment>
<dbReference type="AlphaFoldDB" id="A0A543HA57"/>
<proteinExistence type="predicted"/>
<evidence type="ECO:0000313" key="2">
    <source>
        <dbReference type="EMBL" id="TQM55203.1"/>
    </source>
</evidence>
<keyword evidence="1" id="KW-0812">Transmembrane</keyword>
<accession>A0A543HA57</accession>
<reference evidence="2 3" key="1">
    <citation type="submission" date="2019-06" db="EMBL/GenBank/DDBJ databases">
        <title>Genome sequencing of plant associated microbes to promote plant fitness in Sorghum bicolor and Oryza sativa.</title>
        <authorList>
            <person name="Coleman-Derr D."/>
        </authorList>
    </citation>
    <scope>NUCLEOTIDE SEQUENCE [LARGE SCALE GENOMIC DNA]</scope>
    <source>
        <strain evidence="2 3">KV-663</strain>
    </source>
</reference>
<protein>
    <submittedName>
        <fullName evidence="2">Uncharacterized protein</fullName>
    </submittedName>
</protein>
<gene>
    <name evidence="2" type="ORF">FBY41_4531</name>
</gene>